<accession>A0A0A9A8U9</accession>
<sequence>MGMNLSSSKVNALLSSQQRDLNLTCEIKTLMTGITGVLLRRSYFARADEKSEHPKY</sequence>
<dbReference type="AlphaFoldDB" id="A0A0A9A8U9"/>
<organism evidence="1">
    <name type="scientific">Arundo donax</name>
    <name type="common">Giant reed</name>
    <name type="synonym">Donax arundinaceus</name>
    <dbReference type="NCBI Taxonomy" id="35708"/>
    <lineage>
        <taxon>Eukaryota</taxon>
        <taxon>Viridiplantae</taxon>
        <taxon>Streptophyta</taxon>
        <taxon>Embryophyta</taxon>
        <taxon>Tracheophyta</taxon>
        <taxon>Spermatophyta</taxon>
        <taxon>Magnoliopsida</taxon>
        <taxon>Liliopsida</taxon>
        <taxon>Poales</taxon>
        <taxon>Poaceae</taxon>
        <taxon>PACMAD clade</taxon>
        <taxon>Arundinoideae</taxon>
        <taxon>Arundineae</taxon>
        <taxon>Arundo</taxon>
    </lineage>
</organism>
<evidence type="ECO:0000313" key="1">
    <source>
        <dbReference type="EMBL" id="JAD48074.1"/>
    </source>
</evidence>
<protein>
    <submittedName>
        <fullName evidence="1">Uncharacterized protein</fullName>
    </submittedName>
</protein>
<dbReference type="EMBL" id="GBRH01249821">
    <property type="protein sequence ID" value="JAD48074.1"/>
    <property type="molecule type" value="Transcribed_RNA"/>
</dbReference>
<reference evidence="1" key="2">
    <citation type="journal article" date="2015" name="Data Brief">
        <title>Shoot transcriptome of the giant reed, Arundo donax.</title>
        <authorList>
            <person name="Barrero R.A."/>
            <person name="Guerrero F.D."/>
            <person name="Moolhuijzen P."/>
            <person name="Goolsby J.A."/>
            <person name="Tidwell J."/>
            <person name="Bellgard S.E."/>
            <person name="Bellgard M.I."/>
        </authorList>
    </citation>
    <scope>NUCLEOTIDE SEQUENCE</scope>
    <source>
        <tissue evidence="1">Shoot tissue taken approximately 20 cm above the soil surface</tissue>
    </source>
</reference>
<proteinExistence type="predicted"/>
<reference evidence="1" key="1">
    <citation type="submission" date="2014-09" db="EMBL/GenBank/DDBJ databases">
        <authorList>
            <person name="Magalhaes I.L.F."/>
            <person name="Oliveira U."/>
            <person name="Santos F.R."/>
            <person name="Vidigal T.H.D.A."/>
            <person name="Brescovit A.D."/>
            <person name="Santos A.J."/>
        </authorList>
    </citation>
    <scope>NUCLEOTIDE SEQUENCE</scope>
    <source>
        <tissue evidence="1">Shoot tissue taken approximately 20 cm above the soil surface</tissue>
    </source>
</reference>
<name>A0A0A9A8U9_ARUDO</name>